<dbReference type="Proteomes" id="UP000230886">
    <property type="component" value="Unassembled WGS sequence"/>
</dbReference>
<feature type="domain" description="(S)-ureidoglycine aminohydrolase cupin" evidence="1">
    <location>
        <begin position="44"/>
        <end position="117"/>
    </location>
</feature>
<name>A0A2A5JGM4_RHOSG</name>
<dbReference type="PANTHER" id="PTHR40943">
    <property type="entry name" value="CYTOPLASMIC PROTEIN-RELATED"/>
    <property type="match status" value="1"/>
</dbReference>
<sequence length="122" mass="13202">MTIAFRAAELNSASGIFQQALLGQPSAEPLGGDIITRADVEFTSDDGRIQSGVWESEPGKSRWEFLTRGEIITIVSGAMTVEEDDGDPVHLVAGTSAIFPIGWKGTWTVTETVRKVFVVYNV</sequence>
<dbReference type="AlphaFoldDB" id="A0A2A5JGM4"/>
<protein>
    <submittedName>
        <fullName evidence="2">Cupin domain-containing protein</fullName>
    </submittedName>
    <submittedName>
        <fullName evidence="3">DUF861 domain-containing protein</fullName>
    </submittedName>
</protein>
<dbReference type="InterPro" id="IPR011051">
    <property type="entry name" value="RmlC_Cupin_sf"/>
</dbReference>
<evidence type="ECO:0000259" key="1">
    <source>
        <dbReference type="Pfam" id="PF05899"/>
    </source>
</evidence>
<accession>A0A2A5JGM4</accession>
<proteinExistence type="predicted"/>
<dbReference type="Pfam" id="PF05899">
    <property type="entry name" value="Cupin_3"/>
    <property type="match status" value="1"/>
</dbReference>
<evidence type="ECO:0000313" key="2">
    <source>
        <dbReference type="EMBL" id="MDE8643585.1"/>
    </source>
</evidence>
<dbReference type="EMBL" id="JARDXE010000001">
    <property type="protein sequence ID" value="MDE8643585.1"/>
    <property type="molecule type" value="Genomic_DNA"/>
</dbReference>
<dbReference type="EMBL" id="NOVD01000002">
    <property type="protein sequence ID" value="PCK28708.1"/>
    <property type="molecule type" value="Genomic_DNA"/>
</dbReference>
<dbReference type="PANTHER" id="PTHR40943:SF1">
    <property type="entry name" value="CYTOPLASMIC PROTEIN"/>
    <property type="match status" value="1"/>
</dbReference>
<comment type="caution">
    <text evidence="3">The sequence shown here is derived from an EMBL/GenBank/DDBJ whole genome shotgun (WGS) entry which is preliminary data.</text>
</comment>
<reference evidence="2" key="2">
    <citation type="submission" date="2023-02" db="EMBL/GenBank/DDBJ databases">
        <title>A novel hydrolase synthesized by Rhodococcus erythropolis HQ is responsible for the detoxification of Zearalenone.</title>
        <authorList>
            <person name="Hu J."/>
            <person name="Xu J."/>
        </authorList>
    </citation>
    <scope>NUCLEOTIDE SEQUENCE</scope>
    <source>
        <strain evidence="2">HQ</strain>
    </source>
</reference>
<dbReference type="CDD" id="cd02227">
    <property type="entry name" value="cupin_TM1112-like"/>
    <property type="match status" value="1"/>
</dbReference>
<evidence type="ECO:0000313" key="4">
    <source>
        <dbReference type="Proteomes" id="UP000230886"/>
    </source>
</evidence>
<organism evidence="3 4">
    <name type="scientific">Rhodococcus qingshengii</name>
    <dbReference type="NCBI Taxonomy" id="334542"/>
    <lineage>
        <taxon>Bacteria</taxon>
        <taxon>Bacillati</taxon>
        <taxon>Actinomycetota</taxon>
        <taxon>Actinomycetes</taxon>
        <taxon>Mycobacteriales</taxon>
        <taxon>Nocardiaceae</taxon>
        <taxon>Rhodococcus</taxon>
        <taxon>Rhodococcus erythropolis group</taxon>
    </lineage>
</organism>
<dbReference type="InterPro" id="IPR014710">
    <property type="entry name" value="RmlC-like_jellyroll"/>
</dbReference>
<dbReference type="RefSeq" id="WP_058039220.1">
    <property type="nucleotide sequence ID" value="NZ_CP054207.1"/>
</dbReference>
<gene>
    <name evidence="3" type="ORF">CHR55_05210</name>
    <name evidence="2" type="ORF">PXH69_01405</name>
</gene>
<dbReference type="Gene3D" id="2.60.120.10">
    <property type="entry name" value="Jelly Rolls"/>
    <property type="match status" value="1"/>
</dbReference>
<dbReference type="InterPro" id="IPR008579">
    <property type="entry name" value="UGlyAH_Cupin_dom"/>
</dbReference>
<evidence type="ECO:0000313" key="3">
    <source>
        <dbReference type="EMBL" id="PCK28708.1"/>
    </source>
</evidence>
<dbReference type="Proteomes" id="UP001217325">
    <property type="component" value="Unassembled WGS sequence"/>
</dbReference>
<reference evidence="3 4" key="1">
    <citation type="submission" date="2017-07" db="EMBL/GenBank/DDBJ databases">
        <title>Draft sequence of Rhodococcus enclensis 23b-28.</title>
        <authorList>
            <person name="Besaury L."/>
            <person name="Sancelme M."/>
            <person name="Amato P."/>
            <person name="Lallement A."/>
            <person name="Delort A.-M."/>
        </authorList>
    </citation>
    <scope>NUCLEOTIDE SEQUENCE [LARGE SCALE GENOMIC DNA]</scope>
    <source>
        <strain evidence="3 4">23b-28</strain>
    </source>
</reference>
<dbReference type="SUPFAM" id="SSF51182">
    <property type="entry name" value="RmlC-like cupins"/>
    <property type="match status" value="1"/>
</dbReference>